<dbReference type="AlphaFoldDB" id="A0A0A9D746"/>
<dbReference type="EMBL" id="GBRH01218343">
    <property type="protein sequence ID" value="JAD79552.1"/>
    <property type="molecule type" value="Transcribed_RNA"/>
</dbReference>
<accession>A0A0A9D746</accession>
<evidence type="ECO:0000313" key="1">
    <source>
        <dbReference type="EMBL" id="JAD79552.1"/>
    </source>
</evidence>
<reference evidence="1" key="2">
    <citation type="journal article" date="2015" name="Data Brief">
        <title>Shoot transcriptome of the giant reed, Arundo donax.</title>
        <authorList>
            <person name="Barrero R.A."/>
            <person name="Guerrero F.D."/>
            <person name="Moolhuijzen P."/>
            <person name="Goolsby J.A."/>
            <person name="Tidwell J."/>
            <person name="Bellgard S.E."/>
            <person name="Bellgard M.I."/>
        </authorList>
    </citation>
    <scope>NUCLEOTIDE SEQUENCE</scope>
    <source>
        <tissue evidence="1">Shoot tissue taken approximately 20 cm above the soil surface</tissue>
    </source>
</reference>
<proteinExistence type="predicted"/>
<protein>
    <submittedName>
        <fullName evidence="1">Uncharacterized protein</fullName>
    </submittedName>
</protein>
<reference evidence="1" key="1">
    <citation type="submission" date="2014-09" db="EMBL/GenBank/DDBJ databases">
        <authorList>
            <person name="Magalhaes I.L.F."/>
            <person name="Oliveira U."/>
            <person name="Santos F.R."/>
            <person name="Vidigal T.H.D.A."/>
            <person name="Brescovit A.D."/>
            <person name="Santos A.J."/>
        </authorList>
    </citation>
    <scope>NUCLEOTIDE SEQUENCE</scope>
    <source>
        <tissue evidence="1">Shoot tissue taken approximately 20 cm above the soil surface</tissue>
    </source>
</reference>
<sequence length="95" mass="9826">MTRSGTRSSGIWVCSPQGSSLNVIEASRNLTWCWGLRMRLHSRCSAELAAATATAPTAGVLAAALPCTATATATQKAEANTAITANYGAVVNDDR</sequence>
<organism evidence="1">
    <name type="scientific">Arundo donax</name>
    <name type="common">Giant reed</name>
    <name type="synonym">Donax arundinaceus</name>
    <dbReference type="NCBI Taxonomy" id="35708"/>
    <lineage>
        <taxon>Eukaryota</taxon>
        <taxon>Viridiplantae</taxon>
        <taxon>Streptophyta</taxon>
        <taxon>Embryophyta</taxon>
        <taxon>Tracheophyta</taxon>
        <taxon>Spermatophyta</taxon>
        <taxon>Magnoliopsida</taxon>
        <taxon>Liliopsida</taxon>
        <taxon>Poales</taxon>
        <taxon>Poaceae</taxon>
        <taxon>PACMAD clade</taxon>
        <taxon>Arundinoideae</taxon>
        <taxon>Arundineae</taxon>
        <taxon>Arundo</taxon>
    </lineage>
</organism>
<name>A0A0A9D746_ARUDO</name>